<evidence type="ECO:0000313" key="1">
    <source>
        <dbReference type="EMBL" id="MDR5654875.1"/>
    </source>
</evidence>
<protein>
    <submittedName>
        <fullName evidence="1">Uncharacterized protein</fullName>
    </submittedName>
</protein>
<dbReference type="InterPro" id="IPR008018">
    <property type="entry name" value="Phage_tail_attach_FII"/>
</dbReference>
<keyword evidence="2" id="KW-1185">Reference proteome</keyword>
<dbReference type="Gene3D" id="2.40.10.180">
    <property type="entry name" value="Phage tail proteins"/>
    <property type="match status" value="2"/>
</dbReference>
<organism evidence="1 2">
    <name type="scientific">Ruixingdingia sedimenti</name>
    <dbReference type="NCBI Taxonomy" id="3073604"/>
    <lineage>
        <taxon>Bacteria</taxon>
        <taxon>Pseudomonadati</taxon>
        <taxon>Pseudomonadota</taxon>
        <taxon>Alphaproteobacteria</taxon>
        <taxon>Rhodobacterales</taxon>
        <taxon>Paracoccaceae</taxon>
        <taxon>Ruixingdingia</taxon>
    </lineage>
</organism>
<dbReference type="Proteomes" id="UP001247754">
    <property type="component" value="Unassembled WGS sequence"/>
</dbReference>
<reference evidence="1 2" key="1">
    <citation type="submission" date="2023-09" db="EMBL/GenBank/DDBJ databases">
        <title>Xinfangfangia sedmenti sp. nov., isolated the sedment.</title>
        <authorList>
            <person name="Xu L."/>
        </authorList>
    </citation>
    <scope>NUCLEOTIDE SEQUENCE [LARGE SCALE GENOMIC DNA]</scope>
    <source>
        <strain evidence="1 2">LG-4</strain>
    </source>
</reference>
<dbReference type="EMBL" id="JAVKPH010000037">
    <property type="protein sequence ID" value="MDR5654875.1"/>
    <property type="molecule type" value="Genomic_DNA"/>
</dbReference>
<sequence length="191" mass="20244">MDEIGAEILDEFGEDAVYTTTSGTTSTVRAVLRDRGARARIGRGIVLTSDATAAVSDALSWQRNATLTVGGSTYRIDAIQVGAPGLTELGLVKLSGPKVETAGISDDVISEFGRPISFNGQTIQAHIVRTGVERKMNDRGVIVETVHTVATVRIADAPDVKPRDQVTIGGRVYSIRSCDRDGFGLVALTLD</sequence>
<dbReference type="RefSeq" id="WP_310459018.1">
    <property type="nucleotide sequence ID" value="NZ_JAVKPH010000037.1"/>
</dbReference>
<dbReference type="Pfam" id="PF05354">
    <property type="entry name" value="Phage_attach"/>
    <property type="match status" value="2"/>
</dbReference>
<evidence type="ECO:0000313" key="2">
    <source>
        <dbReference type="Proteomes" id="UP001247754"/>
    </source>
</evidence>
<dbReference type="InterPro" id="IPR053734">
    <property type="entry name" value="Phage_Head-Tail_Connect_sf"/>
</dbReference>
<gene>
    <name evidence="1" type="ORF">RGD00_19875</name>
</gene>
<comment type="caution">
    <text evidence="1">The sequence shown here is derived from an EMBL/GenBank/DDBJ whole genome shotgun (WGS) entry which is preliminary data.</text>
</comment>
<accession>A0ABU1FDB2</accession>
<proteinExistence type="predicted"/>
<name>A0ABU1FDB2_9RHOB</name>